<protein>
    <recommendedName>
        <fullName evidence="10">Glycine--tRNA ligase beta subunit</fullName>
        <ecNumber evidence="10">6.1.1.14</ecNumber>
    </recommendedName>
    <alternativeName>
        <fullName evidence="10">Glycyl-tRNA synthetase beta subunit</fullName>
        <shortName evidence="10">GlyRS</shortName>
    </alternativeName>
</protein>
<keyword evidence="4 10" id="KW-0436">Ligase</keyword>
<evidence type="ECO:0000256" key="1">
    <source>
        <dbReference type="ARBA" id="ARBA00004496"/>
    </source>
</evidence>
<dbReference type="GO" id="GO:0005524">
    <property type="term" value="F:ATP binding"/>
    <property type="evidence" value="ECO:0007669"/>
    <property type="project" value="UniProtKB-UniRule"/>
</dbReference>
<evidence type="ECO:0000313" key="13">
    <source>
        <dbReference type="Proteomes" id="UP000187408"/>
    </source>
</evidence>
<accession>A0A1R1ML97</accession>
<reference evidence="12 13" key="1">
    <citation type="submission" date="2016-10" db="EMBL/GenBank/DDBJ databases">
        <title>Genome sequence of a sulfur-reducing bacterium Desulfurobacterium indicum K6013.</title>
        <authorList>
            <person name="Cao J."/>
            <person name="Shao Z."/>
            <person name="Alain K."/>
            <person name="Jebbar M."/>
        </authorList>
    </citation>
    <scope>NUCLEOTIDE SEQUENCE [LARGE SCALE GENOMIC DNA]</scope>
    <source>
        <strain evidence="12 13">K6013</strain>
    </source>
</reference>
<evidence type="ECO:0000256" key="7">
    <source>
        <dbReference type="ARBA" id="ARBA00022917"/>
    </source>
</evidence>
<dbReference type="GO" id="GO:0006420">
    <property type="term" value="P:arginyl-tRNA aminoacylation"/>
    <property type="evidence" value="ECO:0007669"/>
    <property type="project" value="InterPro"/>
</dbReference>
<dbReference type="HAMAP" id="MF_00255">
    <property type="entry name" value="Gly_tRNA_synth_beta"/>
    <property type="match status" value="1"/>
</dbReference>
<dbReference type="PRINTS" id="PR01045">
    <property type="entry name" value="TRNASYNTHGB"/>
</dbReference>
<comment type="caution">
    <text evidence="12">The sequence shown here is derived from an EMBL/GenBank/DDBJ whole genome shotgun (WGS) entry which is preliminary data.</text>
</comment>
<keyword evidence="8 10" id="KW-0030">Aminoacyl-tRNA synthetase</keyword>
<evidence type="ECO:0000313" key="12">
    <source>
        <dbReference type="EMBL" id="OMH40577.1"/>
    </source>
</evidence>
<dbReference type="STRING" id="1914305.BLW93_04600"/>
<dbReference type="PROSITE" id="PS50861">
    <property type="entry name" value="AA_TRNA_LIGASE_II_GLYAB"/>
    <property type="match status" value="1"/>
</dbReference>
<organism evidence="12 13">
    <name type="scientific">Desulfurobacterium indicum</name>
    <dbReference type="NCBI Taxonomy" id="1914305"/>
    <lineage>
        <taxon>Bacteria</taxon>
        <taxon>Pseudomonadati</taxon>
        <taxon>Aquificota</taxon>
        <taxon>Aquificia</taxon>
        <taxon>Desulfurobacteriales</taxon>
        <taxon>Desulfurobacteriaceae</taxon>
        <taxon>Desulfurobacterium</taxon>
    </lineage>
</organism>
<gene>
    <name evidence="10" type="primary">glyS</name>
    <name evidence="12" type="ORF">BLW93_04600</name>
</gene>
<keyword evidence="7 10" id="KW-0648">Protein biosynthesis</keyword>
<evidence type="ECO:0000256" key="5">
    <source>
        <dbReference type="ARBA" id="ARBA00022741"/>
    </source>
</evidence>
<comment type="subcellular location">
    <subcellularLocation>
        <location evidence="1 10">Cytoplasm</location>
    </subcellularLocation>
</comment>
<dbReference type="Proteomes" id="UP000187408">
    <property type="component" value="Unassembled WGS sequence"/>
</dbReference>
<dbReference type="Pfam" id="PF02092">
    <property type="entry name" value="tRNA_synt_2f"/>
    <property type="match status" value="1"/>
</dbReference>
<dbReference type="InterPro" id="IPR006194">
    <property type="entry name" value="Gly-tRNA-synth_heterodimer"/>
</dbReference>
<keyword evidence="3 10" id="KW-0963">Cytoplasm</keyword>
<evidence type="ECO:0000256" key="4">
    <source>
        <dbReference type="ARBA" id="ARBA00022598"/>
    </source>
</evidence>
<dbReference type="EMBL" id="MOEN01000013">
    <property type="protein sequence ID" value="OMH40577.1"/>
    <property type="molecule type" value="Genomic_DNA"/>
</dbReference>
<evidence type="ECO:0000256" key="9">
    <source>
        <dbReference type="ARBA" id="ARBA00047937"/>
    </source>
</evidence>
<dbReference type="GO" id="GO:0004814">
    <property type="term" value="F:arginine-tRNA ligase activity"/>
    <property type="evidence" value="ECO:0007669"/>
    <property type="project" value="InterPro"/>
</dbReference>
<dbReference type="GO" id="GO:0004820">
    <property type="term" value="F:glycine-tRNA ligase activity"/>
    <property type="evidence" value="ECO:0007669"/>
    <property type="project" value="UniProtKB-UniRule"/>
</dbReference>
<keyword evidence="6 10" id="KW-0067">ATP-binding</keyword>
<dbReference type="GO" id="GO:0006426">
    <property type="term" value="P:glycyl-tRNA aminoacylation"/>
    <property type="evidence" value="ECO:0007669"/>
    <property type="project" value="UniProtKB-UniRule"/>
</dbReference>
<sequence>MKAENFILEIGTEELPASFIEPALKSIKEQFKKILLDSKLSTESLEIFGTPRRLILIASGIPTKQPDREEIITGPAWKAAFDENGNPTRAAEGFARSKGVSAKELIKIETEKGIYAGIKRTIKGKETRNILSEKIPELIRSIPFKKSMRWGNGNLRFGRPIRWICAIFGKETVPFSIDGIESSNLSRGHRFLSPEPFDVSEVDDFISELESRYVVADVQKRKSLILDGAKDLAEKAGCVLIDDEDLLEEVTNLVEFPYPMLGSFEERFLQLPEEVPIVVMKEHQRYFSVKDKNGKLKNYFIAVANIKPPEEELIRHGYEKVLRARLSDALFFFNEDRKRKLEERVPELKGVIFHDKLGTMFEKVERLQKLTPKIAELIEGNSEKAERAAFLSKADLVTEMVKEFTELQGVMGKNYALLDGEDREVAEAIFEQYLPRFSDDQTAKTKTGIALSLAEKFDNIVGFFGVGLKPTGSMDPFALRRNAIGIIKTLTENGILIDIMEIATLAFNIYESQGKKLSESNPEDVVNFIKERLKTLLSEKFRQDTIDAVLDVTNNITDAVERIRAIDELRKDEEFETVLLTMRRVMNIIPPDFHATSNEIETDNEYERQLLEAFKTIKEEIEKDIKRGDYKSALLRIGSLKRNVDLFFDNVMVMDKNEEIKHRRLSILKLISETLSQFANFRNIRS</sequence>
<name>A0A1R1ML97_9BACT</name>
<dbReference type="RefSeq" id="WP_076712932.1">
    <property type="nucleotide sequence ID" value="NZ_MOEN01000013.1"/>
</dbReference>
<proteinExistence type="inferred from homology"/>
<evidence type="ECO:0000259" key="11">
    <source>
        <dbReference type="Pfam" id="PF05746"/>
    </source>
</evidence>
<dbReference type="AlphaFoldDB" id="A0A1R1ML97"/>
<feature type="domain" description="DALR anticodon binding" evidence="11">
    <location>
        <begin position="597"/>
        <end position="677"/>
    </location>
</feature>
<evidence type="ECO:0000256" key="3">
    <source>
        <dbReference type="ARBA" id="ARBA00022490"/>
    </source>
</evidence>
<evidence type="ECO:0000256" key="8">
    <source>
        <dbReference type="ARBA" id="ARBA00023146"/>
    </source>
</evidence>
<dbReference type="SUPFAM" id="SSF109604">
    <property type="entry name" value="HD-domain/PDEase-like"/>
    <property type="match status" value="1"/>
</dbReference>
<keyword evidence="5 10" id="KW-0547">Nucleotide-binding</keyword>
<comment type="similarity">
    <text evidence="2 10">Belongs to the class-II aminoacyl-tRNA synthetase family.</text>
</comment>
<evidence type="ECO:0000256" key="10">
    <source>
        <dbReference type="HAMAP-Rule" id="MF_00255"/>
    </source>
</evidence>
<dbReference type="InterPro" id="IPR008909">
    <property type="entry name" value="DALR_anticod-bd"/>
</dbReference>
<dbReference type="PANTHER" id="PTHR30075:SF2">
    <property type="entry name" value="GLYCINE--TRNA LIGASE, CHLOROPLASTIC_MITOCHONDRIAL 2"/>
    <property type="match status" value="1"/>
</dbReference>
<evidence type="ECO:0000256" key="6">
    <source>
        <dbReference type="ARBA" id="ARBA00022840"/>
    </source>
</evidence>
<keyword evidence="13" id="KW-1185">Reference proteome</keyword>
<dbReference type="PANTHER" id="PTHR30075">
    <property type="entry name" value="GLYCYL-TRNA SYNTHETASE"/>
    <property type="match status" value="1"/>
</dbReference>
<dbReference type="OrthoDB" id="9775440at2"/>
<dbReference type="NCBIfam" id="TIGR00211">
    <property type="entry name" value="glyS"/>
    <property type="match status" value="1"/>
</dbReference>
<dbReference type="EC" id="6.1.1.14" evidence="10"/>
<dbReference type="GO" id="GO:0005829">
    <property type="term" value="C:cytosol"/>
    <property type="evidence" value="ECO:0007669"/>
    <property type="project" value="TreeGrafter"/>
</dbReference>
<dbReference type="InterPro" id="IPR015944">
    <property type="entry name" value="Gly-tRNA-synth_bsu"/>
</dbReference>
<comment type="subunit">
    <text evidence="10">Tetramer of two alpha and two beta subunits.</text>
</comment>
<dbReference type="Pfam" id="PF05746">
    <property type="entry name" value="DALR_1"/>
    <property type="match status" value="1"/>
</dbReference>
<comment type="catalytic activity">
    <reaction evidence="9 10">
        <text>tRNA(Gly) + glycine + ATP = glycyl-tRNA(Gly) + AMP + diphosphate</text>
        <dbReference type="Rhea" id="RHEA:16013"/>
        <dbReference type="Rhea" id="RHEA-COMP:9664"/>
        <dbReference type="Rhea" id="RHEA-COMP:9683"/>
        <dbReference type="ChEBI" id="CHEBI:30616"/>
        <dbReference type="ChEBI" id="CHEBI:33019"/>
        <dbReference type="ChEBI" id="CHEBI:57305"/>
        <dbReference type="ChEBI" id="CHEBI:78442"/>
        <dbReference type="ChEBI" id="CHEBI:78522"/>
        <dbReference type="ChEBI" id="CHEBI:456215"/>
        <dbReference type="EC" id="6.1.1.14"/>
    </reaction>
</comment>
<evidence type="ECO:0000256" key="2">
    <source>
        <dbReference type="ARBA" id="ARBA00008226"/>
    </source>
</evidence>